<gene>
    <name evidence="1" type="ORF">SNE35_09610</name>
</gene>
<keyword evidence="2" id="KW-1185">Reference proteome</keyword>
<comment type="caution">
    <text evidence="1">The sequence shown here is derived from an EMBL/GenBank/DDBJ whole genome shotgun (WGS) entry which is preliminary data.</text>
</comment>
<dbReference type="EMBL" id="JAXCLA010000003">
    <property type="protein sequence ID" value="MDY0744765.1"/>
    <property type="molecule type" value="Genomic_DNA"/>
</dbReference>
<accession>A0ABU5DGD5</accession>
<reference evidence="1 2" key="1">
    <citation type="submission" date="2023-11" db="EMBL/GenBank/DDBJ databases">
        <title>Paucibacter sp. nov., isolated from fresh soil in Korea.</title>
        <authorList>
            <person name="Le N.T.T."/>
        </authorList>
    </citation>
    <scope>NUCLEOTIDE SEQUENCE [LARGE SCALE GENOMIC DNA]</scope>
    <source>
        <strain evidence="1 2">R3-3</strain>
    </source>
</reference>
<sequence>MTTSIIGTINAVLQKHGIKDVITDEHITVTDSLVCDFAKPESYLSELLIEKLWPRIHRRKVFHFTTQEAAESIIASRAFRLGNLAKRYGEGELSTFSASHKLEGYMQRDDKGQPVYRTLLMPNTFYASFTDASLSGGDQEPLWRRFSGGDGVRLTFDLEASNPNFRDIRYQAKPGVPIPVLAELSSELMRLHKKHFILSGISRLCAFYLPQADFGAEKECRILYKTWEGVGPQPIGNDSSAYVELPLGTMSEAGYKLELVEVSSRDKPAMPDDLKFSPRK</sequence>
<proteinExistence type="predicted"/>
<organism evidence="1 2">
    <name type="scientific">Roseateles agri</name>
    <dbReference type="NCBI Taxonomy" id="3098619"/>
    <lineage>
        <taxon>Bacteria</taxon>
        <taxon>Pseudomonadati</taxon>
        <taxon>Pseudomonadota</taxon>
        <taxon>Betaproteobacteria</taxon>
        <taxon>Burkholderiales</taxon>
        <taxon>Sphaerotilaceae</taxon>
        <taxon>Roseateles</taxon>
    </lineage>
</organism>
<name>A0ABU5DGD5_9BURK</name>
<evidence type="ECO:0000313" key="2">
    <source>
        <dbReference type="Proteomes" id="UP001285263"/>
    </source>
</evidence>
<dbReference type="RefSeq" id="WP_320422677.1">
    <property type="nucleotide sequence ID" value="NZ_JAXCLA010000003.1"/>
</dbReference>
<protein>
    <recommendedName>
        <fullName evidence="3">DUF2971 domain-containing protein</fullName>
    </recommendedName>
</protein>
<evidence type="ECO:0008006" key="3">
    <source>
        <dbReference type="Google" id="ProtNLM"/>
    </source>
</evidence>
<evidence type="ECO:0000313" key="1">
    <source>
        <dbReference type="EMBL" id="MDY0744765.1"/>
    </source>
</evidence>
<dbReference type="Proteomes" id="UP001285263">
    <property type="component" value="Unassembled WGS sequence"/>
</dbReference>